<name>A0ABT2J0L9_9FLAO</name>
<keyword evidence="3" id="KW-1185">Reference proteome</keyword>
<dbReference type="RefSeq" id="WP_259841687.1">
    <property type="nucleotide sequence ID" value="NZ_JAOAMU010000009.1"/>
</dbReference>
<accession>A0ABT2J0L9</accession>
<feature type="transmembrane region" description="Helical" evidence="1">
    <location>
        <begin position="130"/>
        <end position="148"/>
    </location>
</feature>
<keyword evidence="1" id="KW-0472">Membrane</keyword>
<evidence type="ECO:0000313" key="2">
    <source>
        <dbReference type="EMBL" id="MCT2564659.1"/>
    </source>
</evidence>
<dbReference type="Proteomes" id="UP001525566">
    <property type="component" value="Unassembled WGS sequence"/>
</dbReference>
<feature type="transmembrane region" description="Helical" evidence="1">
    <location>
        <begin position="97"/>
        <end position="118"/>
    </location>
</feature>
<feature type="transmembrane region" description="Helical" evidence="1">
    <location>
        <begin position="267"/>
        <end position="289"/>
    </location>
</feature>
<feature type="transmembrane region" description="Helical" evidence="1">
    <location>
        <begin position="346"/>
        <end position="367"/>
    </location>
</feature>
<organism evidence="2 3">
    <name type="scientific">Chryseobacterium herbae</name>
    <dbReference type="NCBI Taxonomy" id="2976476"/>
    <lineage>
        <taxon>Bacteria</taxon>
        <taxon>Pseudomonadati</taxon>
        <taxon>Bacteroidota</taxon>
        <taxon>Flavobacteriia</taxon>
        <taxon>Flavobacteriales</taxon>
        <taxon>Weeksellaceae</taxon>
        <taxon>Chryseobacterium group</taxon>
        <taxon>Chryseobacterium</taxon>
    </lineage>
</organism>
<reference evidence="2 3" key="1">
    <citation type="submission" date="2022-09" db="EMBL/GenBank/DDBJ databases">
        <title>Chryseobacterium oleae sp.nov., isolated from the inter-root soil of Pyrola calliantha H. Andr. in Tibet.</title>
        <authorList>
            <person name="Li Z."/>
        </authorList>
    </citation>
    <scope>NUCLEOTIDE SEQUENCE [LARGE SCALE GENOMIC DNA]</scope>
    <source>
        <strain evidence="3">pc1-10</strain>
    </source>
</reference>
<comment type="caution">
    <text evidence="2">The sequence shown here is derived from an EMBL/GenBank/DDBJ whole genome shotgun (WGS) entry which is preliminary data.</text>
</comment>
<feature type="transmembrane region" description="Helical" evidence="1">
    <location>
        <begin position="71"/>
        <end position="91"/>
    </location>
</feature>
<feature type="transmembrane region" description="Helical" evidence="1">
    <location>
        <begin position="204"/>
        <end position="237"/>
    </location>
</feature>
<keyword evidence="1" id="KW-1133">Transmembrane helix</keyword>
<proteinExistence type="predicted"/>
<evidence type="ECO:0008006" key="4">
    <source>
        <dbReference type="Google" id="ProtNLM"/>
    </source>
</evidence>
<feature type="transmembrane region" description="Helical" evidence="1">
    <location>
        <begin position="243"/>
        <end position="260"/>
    </location>
</feature>
<sequence length="419" mass="48408">MFKRYKEFFSILLFSFIYQYIHTDYLYKYFDYLGYMKKDVDTFSLIITYVMIILPIALINKRKYLFIEVSFTIFYYLLYIPIMITFMFHYGDWYDRLINQLPVFIGFMLIFTLSGLNFPKVTSSVKFPAPKLRVLYFFSFFIILYILFEFRDVYSIVSFDKVYDQRDVAKESSVLSGYLILWISYFIGPLIFIIGLIKSNKAQIIYGFFSVVFIYGVSASKITLFIPLVIYLIYYLYKKHPGTSIVNALGLAFSGLCLLFMAISKSFFLLSAVILMRTFGIAGLLTYQYNEFFKIHDKTYFSHINIVNAITGGYKYKNSLGIEVSEYFVGDGVTNANANFIATDGIASFGLPGVIFICIILGLYFAFTKSQISSSNGLLLGLLFIPFCFIILNVGLFTSLLSGGFIFLNLYFIFFKSSK</sequence>
<keyword evidence="1" id="KW-0812">Transmembrane</keyword>
<protein>
    <recommendedName>
        <fullName evidence="4">Oligosaccharide repeat unit polymerase</fullName>
    </recommendedName>
</protein>
<feature type="transmembrane region" description="Helical" evidence="1">
    <location>
        <begin position="379"/>
        <end position="412"/>
    </location>
</feature>
<feature type="transmembrane region" description="Helical" evidence="1">
    <location>
        <begin position="175"/>
        <end position="197"/>
    </location>
</feature>
<feature type="transmembrane region" description="Helical" evidence="1">
    <location>
        <begin position="42"/>
        <end position="59"/>
    </location>
</feature>
<evidence type="ECO:0000313" key="3">
    <source>
        <dbReference type="Proteomes" id="UP001525566"/>
    </source>
</evidence>
<dbReference type="EMBL" id="JAOAMU010000009">
    <property type="protein sequence ID" value="MCT2564659.1"/>
    <property type="molecule type" value="Genomic_DNA"/>
</dbReference>
<gene>
    <name evidence="2" type="ORF">N0B48_22400</name>
</gene>
<evidence type="ECO:0000256" key="1">
    <source>
        <dbReference type="SAM" id="Phobius"/>
    </source>
</evidence>